<sequence>MVQVRGSVAELQQFMTASLLPTNSNSLELSGPNKTQPDSIQLLYNLAKLEEINTSSIHADIVADLSIPIDCVVYEPARNQPRMVAKYTPGGREKRFVGVEWKTYHRELSRNASGQLELDISPTALQQSAQLANLLASPKSEDFCAPHCSGYVLEKDNQERTSRLGWDFQMPDSTDDASAPLSLHWLFTRVPQPPLSDKVTIASKLATSLMYLHSVKWLHKAIRSDNIVFYWDGTRTNLEQPILAGFEYAHHDAHDISERSDPNPVWDIYRWPSIQDEAPTTVHSQKIFNIYSLGIVLMEILFWKPLDTLLELPDLSTVTLFRSKEIRDDLIWMLE</sequence>
<protein>
    <recommendedName>
        <fullName evidence="1">DUF7580 domain-containing protein</fullName>
    </recommendedName>
</protein>
<feature type="domain" description="DUF7580" evidence="1">
    <location>
        <begin position="195"/>
        <end position="311"/>
    </location>
</feature>
<dbReference type="Pfam" id="PF24476">
    <property type="entry name" value="DUF7580"/>
    <property type="match status" value="1"/>
</dbReference>
<reference evidence="2" key="1">
    <citation type="journal article" date="2021" name="Nat. Commun.">
        <title>Genetic determinants of endophytism in the Arabidopsis root mycobiome.</title>
        <authorList>
            <person name="Mesny F."/>
            <person name="Miyauchi S."/>
            <person name="Thiergart T."/>
            <person name="Pickel B."/>
            <person name="Atanasova L."/>
            <person name="Karlsson M."/>
            <person name="Huettel B."/>
            <person name="Barry K.W."/>
            <person name="Haridas S."/>
            <person name="Chen C."/>
            <person name="Bauer D."/>
            <person name="Andreopoulos W."/>
            <person name="Pangilinan J."/>
            <person name="LaButti K."/>
            <person name="Riley R."/>
            <person name="Lipzen A."/>
            <person name="Clum A."/>
            <person name="Drula E."/>
            <person name="Henrissat B."/>
            <person name="Kohler A."/>
            <person name="Grigoriev I.V."/>
            <person name="Martin F.M."/>
            <person name="Hacquard S."/>
        </authorList>
    </citation>
    <scope>NUCLEOTIDE SEQUENCE</scope>
    <source>
        <strain evidence="2">FSSC 5 MPI-SDFR-AT-0091</strain>
    </source>
</reference>
<name>A0A9P9R6E0_FUSSL</name>
<dbReference type="InterPro" id="IPR011009">
    <property type="entry name" value="Kinase-like_dom_sf"/>
</dbReference>
<evidence type="ECO:0000313" key="3">
    <source>
        <dbReference type="Proteomes" id="UP000736672"/>
    </source>
</evidence>
<proteinExistence type="predicted"/>
<dbReference type="PANTHER" id="PTHR37542">
    <property type="entry name" value="HELO DOMAIN-CONTAINING PROTEIN-RELATED"/>
    <property type="match status" value="1"/>
</dbReference>
<dbReference type="InterPro" id="IPR056002">
    <property type="entry name" value="DUF7580"/>
</dbReference>
<evidence type="ECO:0000313" key="2">
    <source>
        <dbReference type="EMBL" id="KAH7268221.1"/>
    </source>
</evidence>
<dbReference type="EMBL" id="JAGTJS010000005">
    <property type="protein sequence ID" value="KAH7268221.1"/>
    <property type="molecule type" value="Genomic_DNA"/>
</dbReference>
<gene>
    <name evidence="2" type="ORF">B0J15DRAFT_545100</name>
</gene>
<keyword evidence="3" id="KW-1185">Reference proteome</keyword>
<dbReference type="Proteomes" id="UP000736672">
    <property type="component" value="Unassembled WGS sequence"/>
</dbReference>
<comment type="caution">
    <text evidence="2">The sequence shown here is derived from an EMBL/GenBank/DDBJ whole genome shotgun (WGS) entry which is preliminary data.</text>
</comment>
<organism evidence="2 3">
    <name type="scientific">Fusarium solani</name>
    <name type="common">Filamentous fungus</name>
    <dbReference type="NCBI Taxonomy" id="169388"/>
    <lineage>
        <taxon>Eukaryota</taxon>
        <taxon>Fungi</taxon>
        <taxon>Dikarya</taxon>
        <taxon>Ascomycota</taxon>
        <taxon>Pezizomycotina</taxon>
        <taxon>Sordariomycetes</taxon>
        <taxon>Hypocreomycetidae</taxon>
        <taxon>Hypocreales</taxon>
        <taxon>Nectriaceae</taxon>
        <taxon>Fusarium</taxon>
        <taxon>Fusarium solani species complex</taxon>
    </lineage>
</organism>
<dbReference type="AlphaFoldDB" id="A0A9P9R6E0"/>
<evidence type="ECO:0000259" key="1">
    <source>
        <dbReference type="Pfam" id="PF24476"/>
    </source>
</evidence>
<dbReference type="SUPFAM" id="SSF56112">
    <property type="entry name" value="Protein kinase-like (PK-like)"/>
    <property type="match status" value="1"/>
</dbReference>
<dbReference type="PANTHER" id="PTHR37542:SF3">
    <property type="entry name" value="PRION-INHIBITION AND PROPAGATION HELO DOMAIN-CONTAINING PROTEIN"/>
    <property type="match status" value="1"/>
</dbReference>
<accession>A0A9P9R6E0</accession>
<dbReference type="OrthoDB" id="1911848at2759"/>
<dbReference type="Gene3D" id="1.10.510.10">
    <property type="entry name" value="Transferase(Phosphotransferase) domain 1"/>
    <property type="match status" value="1"/>
</dbReference>